<dbReference type="InterPro" id="IPR024775">
    <property type="entry name" value="DinB-like"/>
</dbReference>
<organism evidence="2 3">
    <name type="scientific">Paeniglutamicibacter kerguelensis</name>
    <dbReference type="NCBI Taxonomy" id="254788"/>
    <lineage>
        <taxon>Bacteria</taxon>
        <taxon>Bacillati</taxon>
        <taxon>Actinomycetota</taxon>
        <taxon>Actinomycetes</taxon>
        <taxon>Micrococcales</taxon>
        <taxon>Micrococcaceae</taxon>
        <taxon>Paeniglutamicibacter</taxon>
    </lineage>
</organism>
<dbReference type="EMBL" id="JAGIOF010000001">
    <property type="protein sequence ID" value="MBP2384796.1"/>
    <property type="molecule type" value="Genomic_DNA"/>
</dbReference>
<dbReference type="Gene3D" id="1.20.120.450">
    <property type="entry name" value="dinb family like domain"/>
    <property type="match status" value="1"/>
</dbReference>
<reference evidence="2 3" key="1">
    <citation type="submission" date="2021-03" db="EMBL/GenBank/DDBJ databases">
        <title>Sequencing the genomes of 1000 actinobacteria strains.</title>
        <authorList>
            <person name="Klenk H.-P."/>
        </authorList>
    </citation>
    <scope>NUCLEOTIDE SEQUENCE [LARGE SCALE GENOMIC DNA]</scope>
    <source>
        <strain evidence="2 3">DSM 15797</strain>
    </source>
</reference>
<evidence type="ECO:0000313" key="2">
    <source>
        <dbReference type="EMBL" id="MBP2384796.1"/>
    </source>
</evidence>
<dbReference type="RefSeq" id="WP_209995504.1">
    <property type="nucleotide sequence ID" value="NZ_BAAAJY010000006.1"/>
</dbReference>
<evidence type="ECO:0000313" key="3">
    <source>
        <dbReference type="Proteomes" id="UP001296993"/>
    </source>
</evidence>
<protein>
    <recommendedName>
        <fullName evidence="1">DinB-like domain-containing protein</fullName>
    </recommendedName>
</protein>
<proteinExistence type="predicted"/>
<dbReference type="InterPro" id="IPR034660">
    <property type="entry name" value="DinB/YfiT-like"/>
</dbReference>
<keyword evidence="3" id="KW-1185">Reference proteome</keyword>
<sequence length="174" mass="19116">MSDQPNPDSKDWTWVLDSVCDECGQDVRDLDPGTIAGLVRDSVPRFAAALRQPDAGTRPAPQVWSPLEYCAHVGDMYEVMNRRLELILGQDEPTFPNWDQDEAAVRNNYAAFSPRLVAERLLATAEAFAVTLDSMGGAQLERTGFRSNGSVFTAATLASYAWHDAAHHLHDIGA</sequence>
<dbReference type="Pfam" id="PF12867">
    <property type="entry name" value="DinB_2"/>
    <property type="match status" value="1"/>
</dbReference>
<name>A0ABS4X8X2_9MICC</name>
<accession>A0ABS4X8X2</accession>
<gene>
    <name evidence="2" type="ORF">JOF47_000307</name>
</gene>
<feature type="domain" description="DinB-like" evidence="1">
    <location>
        <begin position="40"/>
        <end position="170"/>
    </location>
</feature>
<comment type="caution">
    <text evidence="2">The sequence shown here is derived from an EMBL/GenBank/DDBJ whole genome shotgun (WGS) entry which is preliminary data.</text>
</comment>
<evidence type="ECO:0000259" key="1">
    <source>
        <dbReference type="Pfam" id="PF12867"/>
    </source>
</evidence>
<dbReference type="Proteomes" id="UP001296993">
    <property type="component" value="Unassembled WGS sequence"/>
</dbReference>
<dbReference type="SUPFAM" id="SSF109854">
    <property type="entry name" value="DinB/YfiT-like putative metalloenzymes"/>
    <property type="match status" value="1"/>
</dbReference>